<evidence type="ECO:0000256" key="1">
    <source>
        <dbReference type="SAM" id="MobiDB-lite"/>
    </source>
</evidence>
<accession>A0A286U0R5</accession>
<gene>
    <name evidence="2" type="ORF">SCALIN_C27_0103</name>
</gene>
<feature type="compositionally biased region" description="Basic and acidic residues" evidence="1">
    <location>
        <begin position="187"/>
        <end position="242"/>
    </location>
</feature>
<comment type="caution">
    <text evidence="2">The sequence shown here is derived from an EMBL/GenBank/DDBJ whole genome shotgun (WGS) entry which is preliminary data.</text>
</comment>
<feature type="region of interest" description="Disordered" evidence="1">
    <location>
        <begin position="187"/>
        <end position="244"/>
    </location>
</feature>
<evidence type="ECO:0000313" key="3">
    <source>
        <dbReference type="Proteomes" id="UP000218542"/>
    </source>
</evidence>
<proteinExistence type="predicted"/>
<dbReference type="Proteomes" id="UP000218542">
    <property type="component" value="Unassembled WGS sequence"/>
</dbReference>
<keyword evidence="3" id="KW-1185">Reference proteome</keyword>
<dbReference type="OrthoDB" id="259576at2"/>
<organism evidence="2 3">
    <name type="scientific">Candidatus Scalindua japonica</name>
    <dbReference type="NCBI Taxonomy" id="1284222"/>
    <lineage>
        <taxon>Bacteria</taxon>
        <taxon>Pseudomonadati</taxon>
        <taxon>Planctomycetota</taxon>
        <taxon>Candidatus Brocadiia</taxon>
        <taxon>Candidatus Brocadiales</taxon>
        <taxon>Candidatus Scalinduaceae</taxon>
        <taxon>Candidatus Scalindua</taxon>
    </lineage>
</organism>
<dbReference type="RefSeq" id="WP_096895076.1">
    <property type="nucleotide sequence ID" value="NZ_BAOS01000027.1"/>
</dbReference>
<protein>
    <submittedName>
        <fullName evidence="2">Uncharacterized protein</fullName>
    </submittedName>
</protein>
<sequence>MITPINSWRILLIKKTFLFSLLCIFLFCISSIAEEQESPEGNKPPQLMWDPLFYKVNRKLARIESALKIEKDLQQEFNSKIIDDLKKITKTMNERIDKVEKIGSIQETDNLAKSFKGTIDVLNKKTSDMEKKFEDMEVSVSTIEKIYHVSQKPLETLMQLIEKQAAVINKINERLKRQEEMLSAMEKAAEGEDPHGKVNRERVTAATGQEEKVITLNETESRTEKPAIERSDTPKRSEKHPGQESGIFIENIHLDYTGPTTMISGKIINRSDSDYTVAIFKIQLYDENDNLLKSIDSITTNLNIGCTNEFAEFIIGVDSKRIARHVILFNDMELTTYREEKEVQNEEKKMTKGTDTNVKEERNLPAEQKTVEMAETAPEQDKGFEAIGNDFYLRNVTFTAFGSSTSIKGEIQNNSRKDFSSALFVLKVIGEESGIILETEFSIVSIGSGEIMPFDQIIIGIHPSLITDYVITFKDQ</sequence>
<name>A0A286U0R5_9BACT</name>
<dbReference type="AlphaFoldDB" id="A0A286U0R5"/>
<dbReference type="EMBL" id="BAOS01000027">
    <property type="protein sequence ID" value="GAX61708.1"/>
    <property type="molecule type" value="Genomic_DNA"/>
</dbReference>
<evidence type="ECO:0000313" key="2">
    <source>
        <dbReference type="EMBL" id="GAX61708.1"/>
    </source>
</evidence>
<reference evidence="3" key="1">
    <citation type="journal article" date="2017" name="Environ. Microbiol. Rep.">
        <title>Genetic Diversity of Marine Anaerobic Ammonium-Oxidizing Bacteria as Revealed by Genomic and Proteomic Analyses of 'Candidatus Scalindua japonica'.</title>
        <authorList>
            <person name="Oshiki M."/>
            <person name="Mizuto K."/>
            <person name="Kimura Z."/>
            <person name="Kindaichi T."/>
            <person name="Satoh H."/>
            <person name="Okabe S."/>
        </authorList>
    </citation>
    <scope>NUCLEOTIDE SEQUENCE [LARGE SCALE GENOMIC DNA]</scope>
    <source>
        <strain evidence="3">husup-a2</strain>
    </source>
</reference>